<gene>
    <name evidence="8" type="ORF">UFOPK1946_00997</name>
</gene>
<evidence type="ECO:0000256" key="2">
    <source>
        <dbReference type="ARBA" id="ARBA00022475"/>
    </source>
</evidence>
<feature type="domain" description="Type II secretion system protein GspF" evidence="7">
    <location>
        <begin position="127"/>
        <end position="251"/>
    </location>
</feature>
<evidence type="ECO:0000256" key="6">
    <source>
        <dbReference type="SAM" id="Phobius"/>
    </source>
</evidence>
<evidence type="ECO:0000256" key="3">
    <source>
        <dbReference type="ARBA" id="ARBA00022692"/>
    </source>
</evidence>
<evidence type="ECO:0000256" key="4">
    <source>
        <dbReference type="ARBA" id="ARBA00022989"/>
    </source>
</evidence>
<dbReference type="Pfam" id="PF00482">
    <property type="entry name" value="T2SSF"/>
    <property type="match status" value="1"/>
</dbReference>
<dbReference type="PANTHER" id="PTHR35007">
    <property type="entry name" value="INTEGRAL MEMBRANE PROTEIN-RELATED"/>
    <property type="match status" value="1"/>
</dbReference>
<dbReference type="PANTHER" id="PTHR35007:SF2">
    <property type="entry name" value="PILUS ASSEMBLE PROTEIN"/>
    <property type="match status" value="1"/>
</dbReference>
<name>A0A6J6IW43_9ZZZZ</name>
<evidence type="ECO:0000313" key="8">
    <source>
        <dbReference type="EMBL" id="CAB4628750.1"/>
    </source>
</evidence>
<evidence type="ECO:0000256" key="1">
    <source>
        <dbReference type="ARBA" id="ARBA00004651"/>
    </source>
</evidence>
<sequence>MKSYLVLPLLIAITALLVADERSRVFLFLFRKSIKLQDKTHIRKRLEELGRTSEQDYENFRIYQMVLISSFTALLFSLSLFGVASILVVLAGFCFAIPTVIFTTERRLTKRVIQRREIIEAEFPALIELLTLAIGAGESPSGAVKRIGNRATGVLPGEFSKITLEIENGKSFISALDSLSRKAKSPIVRRFADSMAIAISRGTPLVETLTHSVREARSAERIKMLNIAAKAEISMMIPVVFLILPISILFAMFPSMATLDLFTN</sequence>
<feature type="transmembrane region" description="Helical" evidence="6">
    <location>
        <begin position="73"/>
        <end position="102"/>
    </location>
</feature>
<feature type="transmembrane region" description="Helical" evidence="6">
    <location>
        <begin position="233"/>
        <end position="253"/>
    </location>
</feature>
<accession>A0A6J6IW43</accession>
<keyword evidence="3 6" id="KW-0812">Transmembrane</keyword>
<organism evidence="8">
    <name type="scientific">freshwater metagenome</name>
    <dbReference type="NCBI Taxonomy" id="449393"/>
    <lineage>
        <taxon>unclassified sequences</taxon>
        <taxon>metagenomes</taxon>
        <taxon>ecological metagenomes</taxon>
    </lineage>
</organism>
<comment type="subcellular location">
    <subcellularLocation>
        <location evidence="1">Cell membrane</location>
        <topology evidence="1">Multi-pass membrane protein</topology>
    </subcellularLocation>
</comment>
<evidence type="ECO:0000259" key="7">
    <source>
        <dbReference type="Pfam" id="PF00482"/>
    </source>
</evidence>
<dbReference type="InterPro" id="IPR018076">
    <property type="entry name" value="T2SS_GspF_dom"/>
</dbReference>
<protein>
    <submittedName>
        <fullName evidence="8">Unannotated protein</fullName>
    </submittedName>
</protein>
<dbReference type="EMBL" id="CAEZVG010000068">
    <property type="protein sequence ID" value="CAB4628750.1"/>
    <property type="molecule type" value="Genomic_DNA"/>
</dbReference>
<keyword evidence="4 6" id="KW-1133">Transmembrane helix</keyword>
<proteinExistence type="predicted"/>
<evidence type="ECO:0000256" key="5">
    <source>
        <dbReference type="ARBA" id="ARBA00023136"/>
    </source>
</evidence>
<dbReference type="GO" id="GO:0005886">
    <property type="term" value="C:plasma membrane"/>
    <property type="evidence" value="ECO:0007669"/>
    <property type="project" value="UniProtKB-SubCell"/>
</dbReference>
<keyword evidence="5 6" id="KW-0472">Membrane</keyword>
<keyword evidence="2" id="KW-1003">Cell membrane</keyword>
<reference evidence="8" key="1">
    <citation type="submission" date="2020-05" db="EMBL/GenBank/DDBJ databases">
        <authorList>
            <person name="Chiriac C."/>
            <person name="Salcher M."/>
            <person name="Ghai R."/>
            <person name="Kavagutti S V."/>
        </authorList>
    </citation>
    <scope>NUCLEOTIDE SEQUENCE</scope>
</reference>
<dbReference type="AlphaFoldDB" id="A0A6J6IW43"/>